<feature type="transmembrane region" description="Helical" evidence="1">
    <location>
        <begin position="22"/>
        <end position="43"/>
    </location>
</feature>
<sequence length="374" mass="37408">MESGVEDDVVIVQPPQRSARRLVAVVVAGVAIMAVVVAVPFLLANGPSAAGQADWPGQFGRCGELVADVIPADGEIDVSLLDASTSVGVHGQWTAAVTASSADAAAQGWVYGTDLTLVRDGVVVGVQDGPQVPQPEHVQEWGGDYAVAPLPLVSDVSLGLASCDQYPNGNGSPEVAPGTYDLVVSQTVGLLPDGGSVAGAWGVAVTTVTVVADGEAVVQDPTACGASTDDLEMLASQEGNPAPLGLEVLSGGDELVVRATNTGTGAIAATTGHPTVVIARDGVIVGGLDGHDDIGLAADLPVGGHADYDATTNAFDCATIGVGEYANTGDGDPLPAGEYEVWAVMTFFGDGLTPTHADRPGTLVAGGPAPFTID</sequence>
<dbReference type="Proteomes" id="UP001239626">
    <property type="component" value="Unassembled WGS sequence"/>
</dbReference>
<evidence type="ECO:0000256" key="1">
    <source>
        <dbReference type="SAM" id="Phobius"/>
    </source>
</evidence>
<name>A0ABU0EB37_9CELL</name>
<protein>
    <submittedName>
        <fullName evidence="2">Uncharacterized protein</fullName>
    </submittedName>
</protein>
<accession>A0ABU0EB37</accession>
<evidence type="ECO:0000313" key="2">
    <source>
        <dbReference type="EMBL" id="MDQ0372052.1"/>
    </source>
</evidence>
<keyword evidence="1" id="KW-0812">Transmembrane</keyword>
<organism evidence="2 3">
    <name type="scientific">Cellulomonas humilata</name>
    <dbReference type="NCBI Taxonomy" id="144055"/>
    <lineage>
        <taxon>Bacteria</taxon>
        <taxon>Bacillati</taxon>
        <taxon>Actinomycetota</taxon>
        <taxon>Actinomycetes</taxon>
        <taxon>Micrococcales</taxon>
        <taxon>Cellulomonadaceae</taxon>
        <taxon>Cellulomonas</taxon>
    </lineage>
</organism>
<keyword evidence="3" id="KW-1185">Reference proteome</keyword>
<evidence type="ECO:0000313" key="3">
    <source>
        <dbReference type="Proteomes" id="UP001239626"/>
    </source>
</evidence>
<proteinExistence type="predicted"/>
<reference evidence="2 3" key="1">
    <citation type="submission" date="2023-07" db="EMBL/GenBank/DDBJ databases">
        <title>Sorghum-associated microbial communities from plants grown in Nebraska, USA.</title>
        <authorList>
            <person name="Schachtman D."/>
        </authorList>
    </citation>
    <scope>NUCLEOTIDE SEQUENCE [LARGE SCALE GENOMIC DNA]</scope>
    <source>
        <strain evidence="2 3">BE332</strain>
    </source>
</reference>
<dbReference type="RefSeq" id="WP_307489280.1">
    <property type="nucleotide sequence ID" value="NZ_JAUSVB010000001.1"/>
</dbReference>
<comment type="caution">
    <text evidence="2">The sequence shown here is derived from an EMBL/GenBank/DDBJ whole genome shotgun (WGS) entry which is preliminary data.</text>
</comment>
<gene>
    <name evidence="2" type="ORF">J2X26_000349</name>
</gene>
<keyword evidence="1" id="KW-1133">Transmembrane helix</keyword>
<dbReference type="EMBL" id="JAUSVB010000001">
    <property type="protein sequence ID" value="MDQ0372052.1"/>
    <property type="molecule type" value="Genomic_DNA"/>
</dbReference>
<keyword evidence="1" id="KW-0472">Membrane</keyword>